<accession>A0AC34Q5Y2</accession>
<protein>
    <submittedName>
        <fullName evidence="2">Ovule protein</fullName>
    </submittedName>
</protein>
<dbReference type="WBParaSite" id="JU765_v2.g13330.t1">
    <property type="protein sequence ID" value="JU765_v2.g13330.t1"/>
    <property type="gene ID" value="JU765_v2.g13330"/>
</dbReference>
<name>A0AC34Q5Y2_9BILA</name>
<proteinExistence type="predicted"/>
<dbReference type="Proteomes" id="UP000887576">
    <property type="component" value="Unplaced"/>
</dbReference>
<evidence type="ECO:0000313" key="1">
    <source>
        <dbReference type="Proteomes" id="UP000887576"/>
    </source>
</evidence>
<organism evidence="1 2">
    <name type="scientific">Panagrolaimus sp. JU765</name>
    <dbReference type="NCBI Taxonomy" id="591449"/>
    <lineage>
        <taxon>Eukaryota</taxon>
        <taxon>Metazoa</taxon>
        <taxon>Ecdysozoa</taxon>
        <taxon>Nematoda</taxon>
        <taxon>Chromadorea</taxon>
        <taxon>Rhabditida</taxon>
        <taxon>Tylenchina</taxon>
        <taxon>Panagrolaimomorpha</taxon>
        <taxon>Panagrolaimoidea</taxon>
        <taxon>Panagrolaimidae</taxon>
        <taxon>Panagrolaimus</taxon>
    </lineage>
</organism>
<evidence type="ECO:0000313" key="2">
    <source>
        <dbReference type="WBParaSite" id="JU765_v2.g13330.t1"/>
    </source>
</evidence>
<sequence>MIDLCENTTVFELIHLLAHISRVCFCSRLVSIAFFILKLTCLFLESNWLSGSYAPGVSIIMECFSRNKDTIENCDNTTLT</sequence>
<reference evidence="2" key="1">
    <citation type="submission" date="2022-11" db="UniProtKB">
        <authorList>
            <consortium name="WormBaseParasite"/>
        </authorList>
    </citation>
    <scope>IDENTIFICATION</scope>
</reference>